<proteinExistence type="predicted"/>
<dbReference type="EMBL" id="GDID01006878">
    <property type="protein sequence ID" value="JAP89728.1"/>
    <property type="molecule type" value="Transcribed_RNA"/>
</dbReference>
<protein>
    <submittedName>
        <fullName evidence="2">Uncharacterized protein</fullName>
    </submittedName>
</protein>
<organism evidence="2">
    <name type="scientific">Trepomonas sp. PC1</name>
    <dbReference type="NCBI Taxonomy" id="1076344"/>
    <lineage>
        <taxon>Eukaryota</taxon>
        <taxon>Metamonada</taxon>
        <taxon>Diplomonadida</taxon>
        <taxon>Hexamitidae</taxon>
        <taxon>Hexamitinae</taxon>
        <taxon>Trepomonas</taxon>
    </lineage>
</organism>
<sequence>KFHEKPTQMYKKAKKELQKPQKAAYQPEKQKSTKIDRKDEVRQLERNIESLNDEERENLIDDYLKIKKMLNKKYVFDVLRTSHRRFQATTLDQLPSIEKLFQVLTDQELIDLKQSVLFKFQENAFELVVFEGQLTQDFKQSDSYKKLFQSDSASFGSKVDVLPSFTEEKQILQNQMQMPQNSESTNFAQQSDNLKLLSEQQIPPSPYQLIDHSYNVEQLQKRLCGLFKKNKLQVLQRIQSDVSQLKQLSKKAVLDILQTQRSSWKTVQLSDFDLKKALLSLTDAEIHALKKQSQLRESESFDVFRFAGLFDQKFRESAVFQAVFGFFEKSVQSLQSAENSLKVSKVVLKNEKGEKSEVCEQKREETPQKREVCVENAPNVEDDENPLMQTFNYLKSCPQLWDQIAQEFNRIADLDIDREEYATMTAQQVEQIAIREVGELTNVQVFRLCYQFEEMLQTAQKQGKVVPSRMKSMEPGLNE</sequence>
<evidence type="ECO:0000313" key="2">
    <source>
        <dbReference type="EMBL" id="JAP89728.1"/>
    </source>
</evidence>
<evidence type="ECO:0000256" key="1">
    <source>
        <dbReference type="SAM" id="MobiDB-lite"/>
    </source>
</evidence>
<name>A0A146JZT3_9EUKA</name>
<feature type="compositionally biased region" description="Basic and acidic residues" evidence="1">
    <location>
        <begin position="28"/>
        <end position="39"/>
    </location>
</feature>
<reference evidence="2" key="1">
    <citation type="submission" date="2015-07" db="EMBL/GenBank/DDBJ databases">
        <title>Adaptation to a free-living lifestyle via gene acquisitions in the diplomonad Trepomonas sp. PC1.</title>
        <authorList>
            <person name="Xu F."/>
            <person name="Jerlstrom-Hultqvist J."/>
            <person name="Kolisko M."/>
            <person name="Simpson A.G.B."/>
            <person name="Roger A.J."/>
            <person name="Svard S.G."/>
            <person name="Andersson J.O."/>
        </authorList>
    </citation>
    <scope>NUCLEOTIDE SEQUENCE</scope>
    <source>
        <strain evidence="2">PC1</strain>
    </source>
</reference>
<feature type="region of interest" description="Disordered" evidence="1">
    <location>
        <begin position="1"/>
        <end position="39"/>
    </location>
</feature>
<feature type="non-terminal residue" evidence="2">
    <location>
        <position position="1"/>
    </location>
</feature>
<dbReference type="AlphaFoldDB" id="A0A146JZT3"/>
<gene>
    <name evidence="2" type="ORF">TPC1_30777</name>
</gene>
<accession>A0A146JZT3</accession>